<gene>
    <name evidence="2" type="ORF">METZ01_LOCUS132319</name>
</gene>
<dbReference type="AlphaFoldDB" id="A0A381YR27"/>
<reference evidence="2" key="1">
    <citation type="submission" date="2018-05" db="EMBL/GenBank/DDBJ databases">
        <authorList>
            <person name="Lanie J.A."/>
            <person name="Ng W.-L."/>
            <person name="Kazmierczak K.M."/>
            <person name="Andrzejewski T.M."/>
            <person name="Davidsen T.M."/>
            <person name="Wayne K.J."/>
            <person name="Tettelin H."/>
            <person name="Glass J.I."/>
            <person name="Rusch D."/>
            <person name="Podicherti R."/>
            <person name="Tsui H.-C.T."/>
            <person name="Winkler M.E."/>
        </authorList>
    </citation>
    <scope>NUCLEOTIDE SEQUENCE</scope>
</reference>
<evidence type="ECO:0000259" key="1">
    <source>
        <dbReference type="Pfam" id="PF02538"/>
    </source>
</evidence>
<dbReference type="GO" id="GO:0017168">
    <property type="term" value="F:5-oxoprolinase (ATP-hydrolyzing) activity"/>
    <property type="evidence" value="ECO:0007669"/>
    <property type="project" value="TreeGrafter"/>
</dbReference>
<dbReference type="PANTHER" id="PTHR11365">
    <property type="entry name" value="5-OXOPROLINASE RELATED"/>
    <property type="match status" value="1"/>
</dbReference>
<feature type="non-terminal residue" evidence="2">
    <location>
        <position position="539"/>
    </location>
</feature>
<dbReference type="PANTHER" id="PTHR11365:SF23">
    <property type="entry name" value="HYPOTHETICAL 5-OXOPROLINASE (EUROFUNG)-RELATED"/>
    <property type="match status" value="1"/>
</dbReference>
<sequence>MATQELDPITLQVISGALDTIAEEMGHILYRMSFSSIIRESQDLGAGLFDTDFNTLCESESTPLHIGSLPGYLQGIQDSLQGGVWNEGDVVIHNHPYYGASHSPDIAIVIPCFHGGELVGFGANTAHHLDIGAATPGLIIDIPDVYAEGMLFAGTKLYEKGVRNEAIWNFLTHNSRANQQLKSDIEAQVASAKLGVRRFHELIERYGKDTILSATHQLMDYTERILRQKIEEIPDGEYRAEGFLDDDGKNRGIRLPVKVCVRIKGDSIEVDLTGSADQVETGFNVPFEGSTKVACFCAIRSLLLDAETSEIQVPSNEGSFRPIQVTAPKGSIYNPKFPAAAEARFTQCNRVIDLIYNALAPVLPDQIIAGSSASLSFAAYSGVRPSGDYWVFLEVNEGAYGGRPKSDGPDSIDNLMANTRNNPLEDLAIHLPMICDRYELRDDVLPGAGRYRGGIGVVKSQRVLTDGFITHENERHHDVPWGIFGGWPGATGKVEIYNVENPSEIKDMPAKFSGLKINAGDVHAFYAPCGGGYGEPLER</sequence>
<protein>
    <recommendedName>
        <fullName evidence="1">Hydantoinase B/oxoprolinase domain-containing protein</fullName>
    </recommendedName>
</protein>
<dbReference type="InterPro" id="IPR003692">
    <property type="entry name" value="Hydantoinase_B"/>
</dbReference>
<evidence type="ECO:0000313" key="2">
    <source>
        <dbReference type="EMBL" id="SVA79465.1"/>
    </source>
</evidence>
<proteinExistence type="predicted"/>
<accession>A0A381YR27</accession>
<dbReference type="EMBL" id="UINC01018848">
    <property type="protein sequence ID" value="SVA79465.1"/>
    <property type="molecule type" value="Genomic_DNA"/>
</dbReference>
<name>A0A381YR27_9ZZZZ</name>
<dbReference type="Pfam" id="PF02538">
    <property type="entry name" value="Hydantoinase_B"/>
    <property type="match status" value="1"/>
</dbReference>
<dbReference type="GO" id="GO:0006749">
    <property type="term" value="P:glutathione metabolic process"/>
    <property type="evidence" value="ECO:0007669"/>
    <property type="project" value="TreeGrafter"/>
</dbReference>
<dbReference type="GO" id="GO:0005829">
    <property type="term" value="C:cytosol"/>
    <property type="evidence" value="ECO:0007669"/>
    <property type="project" value="TreeGrafter"/>
</dbReference>
<dbReference type="InterPro" id="IPR045079">
    <property type="entry name" value="Oxoprolinase-like"/>
</dbReference>
<organism evidence="2">
    <name type="scientific">marine metagenome</name>
    <dbReference type="NCBI Taxonomy" id="408172"/>
    <lineage>
        <taxon>unclassified sequences</taxon>
        <taxon>metagenomes</taxon>
        <taxon>ecological metagenomes</taxon>
    </lineage>
</organism>
<feature type="domain" description="Hydantoinase B/oxoprolinase" evidence="1">
    <location>
        <begin position="7"/>
        <end position="536"/>
    </location>
</feature>